<dbReference type="Proteomes" id="UP000076761">
    <property type="component" value="Unassembled WGS sequence"/>
</dbReference>
<proteinExistence type="predicted"/>
<dbReference type="InterPro" id="IPR009072">
    <property type="entry name" value="Histone-fold"/>
</dbReference>
<feature type="compositionally biased region" description="Basic and acidic residues" evidence="1">
    <location>
        <begin position="943"/>
        <end position="952"/>
    </location>
</feature>
<feature type="compositionally biased region" description="Basic residues" evidence="1">
    <location>
        <begin position="424"/>
        <end position="434"/>
    </location>
</feature>
<feature type="compositionally biased region" description="Low complexity" evidence="1">
    <location>
        <begin position="693"/>
        <end position="712"/>
    </location>
</feature>
<feature type="compositionally biased region" description="Low complexity" evidence="1">
    <location>
        <begin position="661"/>
        <end position="676"/>
    </location>
</feature>
<feature type="region of interest" description="Disordered" evidence="1">
    <location>
        <begin position="943"/>
        <end position="962"/>
    </location>
</feature>
<feature type="compositionally biased region" description="Polar residues" evidence="1">
    <location>
        <begin position="761"/>
        <end position="777"/>
    </location>
</feature>
<dbReference type="GO" id="GO:0046982">
    <property type="term" value="F:protein heterodimerization activity"/>
    <property type="evidence" value="ECO:0007669"/>
    <property type="project" value="InterPro"/>
</dbReference>
<feature type="compositionally biased region" description="Low complexity" evidence="1">
    <location>
        <begin position="257"/>
        <end position="274"/>
    </location>
</feature>
<feature type="compositionally biased region" description="Acidic residues" evidence="1">
    <location>
        <begin position="546"/>
        <end position="560"/>
    </location>
</feature>
<dbReference type="Gene3D" id="1.10.20.10">
    <property type="entry name" value="Histone, subunit A"/>
    <property type="match status" value="1"/>
</dbReference>
<name>A0A165VBI4_9AGAM</name>
<feature type="compositionally biased region" description="Basic and acidic residues" evidence="1">
    <location>
        <begin position="378"/>
        <end position="397"/>
    </location>
</feature>
<feature type="compositionally biased region" description="Basic and acidic residues" evidence="1">
    <location>
        <begin position="824"/>
        <end position="843"/>
    </location>
</feature>
<feature type="region of interest" description="Disordered" evidence="1">
    <location>
        <begin position="231"/>
        <end position="275"/>
    </location>
</feature>
<feature type="region of interest" description="Disordered" evidence="1">
    <location>
        <begin position="628"/>
        <end position="853"/>
    </location>
</feature>
<dbReference type="InParanoid" id="A0A165VBI4"/>
<feature type="region of interest" description="Disordered" evidence="1">
    <location>
        <begin position="303"/>
        <end position="331"/>
    </location>
</feature>
<feature type="compositionally biased region" description="Polar residues" evidence="1">
    <location>
        <begin position="734"/>
        <end position="744"/>
    </location>
</feature>
<evidence type="ECO:0000313" key="3">
    <source>
        <dbReference type="Proteomes" id="UP000076761"/>
    </source>
</evidence>
<sequence>MPVGSESLGHSGPTYISPHSAEVILSEIRPIKLKGDALSSINVFLDELLWNVLNASRSLTTEKLKGGLTKVLPTTLGKEALLEAEVELRAYWERTSASTPASPNRPGDDEKTFNLDLAFELLRVKCQAYSTLNDADEDPEAESRLYDTVFASGLVLVPPKPALVSPAALYLTAILESICEHVLANVGRVATRDSSRSTATVHDLYIALCEDDAIYGFFKTLKVYEQIETMSRPRRSKSFSRPSDKSGSSLRAGSPNQDLAQSRSRLSSDSTSTAHANVNLGNIPAASASRHSFEKARALKIFTSHNRSSSDQNRTDQAESQNGHKKTDSFHANGSKLALLANGDRAATASVEFEEDDMQDFDDLMRSGTTMKVSLTPDRLRTMEVYNKERNRRESARSPKPSSQDVIRPAVSSDTEEASSLNTKRPRGSRRPALRHVDSIIEDDEESHGLGPSPKAPRGNGIAQPEPMPSQPSPLHNSRFRSVSTSNAVNKSLAQGLDRKASLNALPSAAVQSPQKKERPVPKQLDLSNGGPPRTRKIGRRRESLDLDDIMNGSDEEGEVESVTAVVQTPRTPKSAHLAVSARTRELIDFLSEGPPEMPPLPKTASVVSFETTKSVRRPSGLKRMISKLSKVGSTEQLNGQGRERMVNGDGMGSLSRRLPAASATTTSLGALSLSSKRSYPNVAVPPRPPRYSQLTTSPSPSSPSLGSSEETYGLTPPSSYSRRTAPSRDPSDLTMTSVASTIASRKVGQFQAPKPDSAAADQSSVTSRGQLSVNTLDRSEEDSIKGRSPARALPTPPSSGFKDTAPQDVQGNESVPVAQVKATAERPRSKRGRADQTPKEEPSLVSTQVVNPLPSADEVKDIRRLLSKATSADECRLLIDMLLLKCGFKLDEEPARAAYPSPSPSIDTLVSSQDPNLEQSLVELLLSGSAADISIVADQEKETATASDTRHASHTTNSATLRKQRCEADDFLQSRVPPVIRMEG</sequence>
<protein>
    <submittedName>
        <fullName evidence="2">Uncharacterized protein</fullName>
    </submittedName>
</protein>
<feature type="compositionally biased region" description="Low complexity" evidence="1">
    <location>
        <begin position="239"/>
        <end position="249"/>
    </location>
</feature>
<dbReference type="AlphaFoldDB" id="A0A165VBI4"/>
<dbReference type="OrthoDB" id="5382203at2759"/>
<organism evidence="2 3">
    <name type="scientific">Neolentinus lepideus HHB14362 ss-1</name>
    <dbReference type="NCBI Taxonomy" id="1314782"/>
    <lineage>
        <taxon>Eukaryota</taxon>
        <taxon>Fungi</taxon>
        <taxon>Dikarya</taxon>
        <taxon>Basidiomycota</taxon>
        <taxon>Agaricomycotina</taxon>
        <taxon>Agaricomycetes</taxon>
        <taxon>Gloeophyllales</taxon>
        <taxon>Gloeophyllaceae</taxon>
        <taxon>Neolentinus</taxon>
    </lineage>
</organism>
<feature type="compositionally biased region" description="Polar residues" evidence="1">
    <location>
        <begin position="473"/>
        <end position="493"/>
    </location>
</feature>
<dbReference type="EMBL" id="KV425554">
    <property type="protein sequence ID" value="KZT29444.1"/>
    <property type="molecule type" value="Genomic_DNA"/>
</dbReference>
<gene>
    <name evidence="2" type="ORF">NEOLEDRAFT_1175130</name>
</gene>
<reference evidence="2 3" key="1">
    <citation type="journal article" date="2016" name="Mol. Biol. Evol.">
        <title>Comparative Genomics of Early-Diverging Mushroom-Forming Fungi Provides Insights into the Origins of Lignocellulose Decay Capabilities.</title>
        <authorList>
            <person name="Nagy L.G."/>
            <person name="Riley R."/>
            <person name="Tritt A."/>
            <person name="Adam C."/>
            <person name="Daum C."/>
            <person name="Floudas D."/>
            <person name="Sun H."/>
            <person name="Yadav J.S."/>
            <person name="Pangilinan J."/>
            <person name="Larsson K.H."/>
            <person name="Matsuura K."/>
            <person name="Barry K."/>
            <person name="Labutti K."/>
            <person name="Kuo R."/>
            <person name="Ohm R.A."/>
            <person name="Bhattacharya S.S."/>
            <person name="Shirouzu T."/>
            <person name="Yoshinaga Y."/>
            <person name="Martin F.M."/>
            <person name="Grigoriev I.V."/>
            <person name="Hibbett D.S."/>
        </authorList>
    </citation>
    <scope>NUCLEOTIDE SEQUENCE [LARGE SCALE GENOMIC DNA]</scope>
    <source>
        <strain evidence="2 3">HHB14362 ss-1</strain>
    </source>
</reference>
<feature type="compositionally biased region" description="Polar residues" evidence="1">
    <location>
        <begin position="303"/>
        <end position="312"/>
    </location>
</feature>
<feature type="region of interest" description="Disordered" evidence="1">
    <location>
        <begin position="372"/>
        <end position="580"/>
    </location>
</feature>
<evidence type="ECO:0000313" key="2">
    <source>
        <dbReference type="EMBL" id="KZT29444.1"/>
    </source>
</evidence>
<accession>A0A165VBI4</accession>
<evidence type="ECO:0000256" key="1">
    <source>
        <dbReference type="SAM" id="MobiDB-lite"/>
    </source>
</evidence>
<dbReference type="STRING" id="1314782.A0A165VBI4"/>
<keyword evidence="3" id="KW-1185">Reference proteome</keyword>